<dbReference type="Pfam" id="PF02492">
    <property type="entry name" value="cobW"/>
    <property type="match status" value="1"/>
</dbReference>
<gene>
    <name evidence="2" type="ORF">EXM22_15835</name>
</gene>
<keyword evidence="3" id="KW-1185">Reference proteome</keyword>
<feature type="domain" description="CobW/HypB/UreG nucleotide-binding" evidence="1">
    <location>
        <begin position="7"/>
        <end position="178"/>
    </location>
</feature>
<evidence type="ECO:0000313" key="3">
    <source>
        <dbReference type="Proteomes" id="UP000324209"/>
    </source>
</evidence>
<dbReference type="KEGG" id="ock:EXM22_15835"/>
<evidence type="ECO:0000313" key="2">
    <source>
        <dbReference type="EMBL" id="QEN09375.1"/>
    </source>
</evidence>
<accession>A0A5C1QMQ5</accession>
<dbReference type="Proteomes" id="UP000324209">
    <property type="component" value="Chromosome"/>
</dbReference>
<dbReference type="InterPro" id="IPR027417">
    <property type="entry name" value="P-loop_NTPase"/>
</dbReference>
<dbReference type="EMBL" id="CP036150">
    <property type="protein sequence ID" value="QEN09375.1"/>
    <property type="molecule type" value="Genomic_DNA"/>
</dbReference>
<dbReference type="GO" id="GO:0005737">
    <property type="term" value="C:cytoplasm"/>
    <property type="evidence" value="ECO:0007669"/>
    <property type="project" value="TreeGrafter"/>
</dbReference>
<sequence length="319" mass="35578">MGKKIDIILLAGFLGSGKTTVLNELIRYFHGRKLGILVNDFGEVPVDGALLLNENPELLEEGHKIYEIGNGSIFCSCLKAPFVYGLKYFEEEKPDLLFIEASGLSDPSSMNKILSDHQLASQFSVKHVVTLIDPIRYKALVTVLDVIGRQISTADQILINKTDLIPDKELNELIKDLKTRSSAPLQTGVFGAFDYSFIDLEVPRTLHGELESCNTPESRPASLFLEGKIESEQVLKDFMSRIEGSIYRVKGFIDIEGRSYYVSDNTVGYSLTEVVKPGMKPGLTVLCPVKHKENILQLWNEIRRIEIRPKGFSLSSPGL</sequence>
<dbReference type="Gene3D" id="3.40.50.300">
    <property type="entry name" value="P-loop containing nucleotide triphosphate hydrolases"/>
    <property type="match status" value="1"/>
</dbReference>
<dbReference type="RefSeq" id="WP_149487450.1">
    <property type="nucleotide sequence ID" value="NZ_CP036150.1"/>
</dbReference>
<protein>
    <recommendedName>
        <fullName evidence="1">CobW/HypB/UreG nucleotide-binding domain-containing protein</fullName>
    </recommendedName>
</protein>
<organism evidence="2 3">
    <name type="scientific">Oceanispirochaeta crateris</name>
    <dbReference type="NCBI Taxonomy" id="2518645"/>
    <lineage>
        <taxon>Bacteria</taxon>
        <taxon>Pseudomonadati</taxon>
        <taxon>Spirochaetota</taxon>
        <taxon>Spirochaetia</taxon>
        <taxon>Spirochaetales</taxon>
        <taxon>Spirochaetaceae</taxon>
        <taxon>Oceanispirochaeta</taxon>
    </lineage>
</organism>
<dbReference type="AlphaFoldDB" id="A0A5C1QMQ5"/>
<dbReference type="PANTHER" id="PTHR13748">
    <property type="entry name" value="COBW-RELATED"/>
    <property type="match status" value="1"/>
</dbReference>
<dbReference type="PANTHER" id="PTHR13748:SF62">
    <property type="entry name" value="COBW DOMAIN-CONTAINING PROTEIN"/>
    <property type="match status" value="1"/>
</dbReference>
<name>A0A5C1QMQ5_9SPIO</name>
<reference evidence="2 3" key="1">
    <citation type="submission" date="2019-02" db="EMBL/GenBank/DDBJ databases">
        <title>Complete Genome Sequence and Methylome Analysis of free living Spirochaetas.</title>
        <authorList>
            <person name="Fomenkov A."/>
            <person name="Dubinina G."/>
            <person name="Leshcheva N."/>
            <person name="Mikheeva N."/>
            <person name="Grabovich M."/>
            <person name="Vincze T."/>
            <person name="Roberts R.J."/>
        </authorList>
    </citation>
    <scope>NUCLEOTIDE SEQUENCE [LARGE SCALE GENOMIC DNA]</scope>
    <source>
        <strain evidence="2 3">K2</strain>
    </source>
</reference>
<dbReference type="InterPro" id="IPR003495">
    <property type="entry name" value="CobW/HypB/UreG_nucleotide-bd"/>
</dbReference>
<dbReference type="SUPFAM" id="SSF52540">
    <property type="entry name" value="P-loop containing nucleoside triphosphate hydrolases"/>
    <property type="match status" value="1"/>
</dbReference>
<dbReference type="InterPro" id="IPR051316">
    <property type="entry name" value="Zinc-reg_GTPase_activator"/>
</dbReference>
<dbReference type="OrthoDB" id="9808822at2"/>
<evidence type="ECO:0000259" key="1">
    <source>
        <dbReference type="Pfam" id="PF02492"/>
    </source>
</evidence>
<proteinExistence type="predicted"/>